<dbReference type="InterPro" id="IPR000073">
    <property type="entry name" value="AB_hydrolase_1"/>
</dbReference>
<evidence type="ECO:0000313" key="2">
    <source>
        <dbReference type="EMBL" id="SUZ63968.1"/>
    </source>
</evidence>
<dbReference type="Gene3D" id="3.40.50.1820">
    <property type="entry name" value="alpha/beta hydrolase"/>
    <property type="match status" value="1"/>
</dbReference>
<dbReference type="EMBL" id="UINC01000928">
    <property type="protein sequence ID" value="SUZ63968.1"/>
    <property type="molecule type" value="Genomic_DNA"/>
</dbReference>
<dbReference type="InterPro" id="IPR029058">
    <property type="entry name" value="AB_hydrolase_fold"/>
</dbReference>
<reference evidence="2" key="1">
    <citation type="submission" date="2018-05" db="EMBL/GenBank/DDBJ databases">
        <authorList>
            <person name="Lanie J.A."/>
            <person name="Ng W.-L."/>
            <person name="Kazmierczak K.M."/>
            <person name="Andrzejewski T.M."/>
            <person name="Davidsen T.M."/>
            <person name="Wayne K.J."/>
            <person name="Tettelin H."/>
            <person name="Glass J.I."/>
            <person name="Rusch D."/>
            <person name="Podicherti R."/>
            <person name="Tsui H.-C.T."/>
            <person name="Winkler M.E."/>
        </authorList>
    </citation>
    <scope>NUCLEOTIDE SEQUENCE</scope>
</reference>
<name>A0A381PCF5_9ZZZZ</name>
<dbReference type="AlphaFoldDB" id="A0A381PCF5"/>
<feature type="domain" description="AB hydrolase-1" evidence="1">
    <location>
        <begin position="50"/>
        <end position="273"/>
    </location>
</feature>
<organism evidence="2">
    <name type="scientific">marine metagenome</name>
    <dbReference type="NCBI Taxonomy" id="408172"/>
    <lineage>
        <taxon>unclassified sequences</taxon>
        <taxon>metagenomes</taxon>
        <taxon>ecological metagenomes</taxon>
    </lineage>
</organism>
<dbReference type="Pfam" id="PF00561">
    <property type="entry name" value="Abhydrolase_1"/>
    <property type="match status" value="1"/>
</dbReference>
<dbReference type="SUPFAM" id="SSF53474">
    <property type="entry name" value="alpha/beta-Hydrolases"/>
    <property type="match status" value="1"/>
</dbReference>
<gene>
    <name evidence="2" type="ORF">METZ01_LOCUS16822</name>
</gene>
<evidence type="ECO:0000259" key="1">
    <source>
        <dbReference type="Pfam" id="PF00561"/>
    </source>
</evidence>
<dbReference type="PANTHER" id="PTHR43798">
    <property type="entry name" value="MONOACYLGLYCEROL LIPASE"/>
    <property type="match status" value="1"/>
</dbReference>
<dbReference type="PANTHER" id="PTHR43798:SF33">
    <property type="entry name" value="HYDROLASE, PUTATIVE (AFU_ORTHOLOGUE AFUA_2G14860)-RELATED"/>
    <property type="match status" value="1"/>
</dbReference>
<dbReference type="InterPro" id="IPR050266">
    <property type="entry name" value="AB_hydrolase_sf"/>
</dbReference>
<sequence>MTGDAAIAPREASHTDDRKNRLVLPRGRNYDLPGRGRTFARVLQAPPGAPTILLLHGWTATADLNWYSSYSALEGKFGLVALDHRGHGRGIRSQRPFRLTDCADDAAALLDELGIEQVIAVGYSMGGPIAQLIWRRHPKRVLGLVMCATAASFSNSRQDQMRFAAIGTLAQAARVIPRALRQLIGSQLLTGKSGKDLRQWAIGELRRHDPLKLIQAGRRIGLFDSRRWLRTIDVPVSAVVTTEDEVVSMERQRAMLKVIPGATWHDVAGSHTVCATQPEVFREALLAAITDVLAKSSWT</sequence>
<accession>A0A381PCF5</accession>
<protein>
    <recommendedName>
        <fullName evidence="1">AB hydrolase-1 domain-containing protein</fullName>
    </recommendedName>
</protein>
<dbReference type="GO" id="GO:0016020">
    <property type="term" value="C:membrane"/>
    <property type="evidence" value="ECO:0007669"/>
    <property type="project" value="TreeGrafter"/>
</dbReference>
<proteinExistence type="predicted"/>